<evidence type="ECO:0000313" key="1">
    <source>
        <dbReference type="EMBL" id="AHW60570.1"/>
    </source>
</evidence>
<name>X5DZA4_9BACT</name>
<dbReference type="AlphaFoldDB" id="X5DZA4"/>
<dbReference type="KEGG" id="dori:FH5T_15555"/>
<keyword evidence="3" id="KW-1185">Reference proteome</keyword>
<evidence type="ECO:0000313" key="2">
    <source>
        <dbReference type="EMBL" id="SET03594.1"/>
    </source>
</evidence>
<evidence type="ECO:0000313" key="4">
    <source>
        <dbReference type="Proteomes" id="UP000181981"/>
    </source>
</evidence>
<dbReference type="Proteomes" id="UP000023772">
    <property type="component" value="Chromosome"/>
</dbReference>
<protein>
    <submittedName>
        <fullName evidence="1">General stress protein CsbD</fullName>
    </submittedName>
</protein>
<gene>
    <name evidence="1" type="ORF">FH5T_15555</name>
    <name evidence="2" type="ORF">SAMN05444285_10529</name>
</gene>
<dbReference type="RefSeq" id="WP_038560369.1">
    <property type="nucleotide sequence ID" value="NZ_CAXXJF010000003.1"/>
</dbReference>
<evidence type="ECO:0000313" key="3">
    <source>
        <dbReference type="Proteomes" id="UP000023772"/>
    </source>
</evidence>
<reference evidence="2 4" key="2">
    <citation type="submission" date="2016-10" db="EMBL/GenBank/DDBJ databases">
        <authorList>
            <person name="de Groot N.N."/>
        </authorList>
    </citation>
    <scope>NUCLEOTIDE SEQUENCE [LARGE SCALE GENOMIC DNA]</scope>
    <source>
        <strain evidence="2 4">DSM 25947</strain>
    </source>
</reference>
<sequence>MDAKFDMNGWRIIKDKLRNKYPELTEVDVNWGHISRDNMLEIISTKVGKTKLELVNEIESL</sequence>
<dbReference type="EMBL" id="FOHT01000005">
    <property type="protein sequence ID" value="SET03594.1"/>
    <property type="molecule type" value="Genomic_DNA"/>
</dbReference>
<dbReference type="OrthoDB" id="1122613at2"/>
<accession>X5DZA4</accession>
<dbReference type="Proteomes" id="UP000181981">
    <property type="component" value="Unassembled WGS sequence"/>
</dbReference>
<dbReference type="EMBL" id="CP007451">
    <property type="protein sequence ID" value="AHW60570.1"/>
    <property type="molecule type" value="Genomic_DNA"/>
</dbReference>
<organism evidence="2 4">
    <name type="scientific">Draconibacterium orientale</name>
    <dbReference type="NCBI Taxonomy" id="1168034"/>
    <lineage>
        <taxon>Bacteria</taxon>
        <taxon>Pseudomonadati</taxon>
        <taxon>Bacteroidota</taxon>
        <taxon>Bacteroidia</taxon>
        <taxon>Marinilabiliales</taxon>
        <taxon>Prolixibacteraceae</taxon>
        <taxon>Draconibacterium</taxon>
    </lineage>
</organism>
<reference evidence="1 3" key="1">
    <citation type="submission" date="2014-03" db="EMBL/GenBank/DDBJ databases">
        <title>Complete genome sequence of a deeply braunched marine Bacteroidia bacterium Draconibacterium orientale type strain FH5T.</title>
        <authorList>
            <person name="Li X."/>
            <person name="Wang X."/>
            <person name="Xie Z."/>
            <person name="Du Z."/>
            <person name="Chen G."/>
        </authorList>
    </citation>
    <scope>NUCLEOTIDE SEQUENCE [LARGE SCALE GENOMIC DNA]</scope>
    <source>
        <strain evidence="1 3">FH5</strain>
    </source>
</reference>
<dbReference type="HOGENOM" id="CLU_2915061_0_0_10"/>
<proteinExistence type="predicted"/>